<gene>
    <name evidence="2" type="ORF">AVDCRST_MAG88-3096</name>
</gene>
<reference evidence="2" key="1">
    <citation type="submission" date="2020-02" db="EMBL/GenBank/DDBJ databases">
        <authorList>
            <person name="Meier V. D."/>
        </authorList>
    </citation>
    <scope>NUCLEOTIDE SEQUENCE</scope>
    <source>
        <strain evidence="2">AVDCRST_MAG88</strain>
    </source>
</reference>
<organism evidence="2">
    <name type="scientific">uncultured Thermomicrobiales bacterium</name>
    <dbReference type="NCBI Taxonomy" id="1645740"/>
    <lineage>
        <taxon>Bacteria</taxon>
        <taxon>Pseudomonadati</taxon>
        <taxon>Thermomicrobiota</taxon>
        <taxon>Thermomicrobia</taxon>
        <taxon>Thermomicrobiales</taxon>
        <taxon>environmental samples</taxon>
    </lineage>
</organism>
<name>A0A6J4VI73_9BACT</name>
<proteinExistence type="predicted"/>
<evidence type="ECO:0000256" key="1">
    <source>
        <dbReference type="SAM" id="MobiDB-lite"/>
    </source>
</evidence>
<dbReference type="EMBL" id="CADCWM010000747">
    <property type="protein sequence ID" value="CAA9578892.1"/>
    <property type="molecule type" value="Genomic_DNA"/>
</dbReference>
<feature type="region of interest" description="Disordered" evidence="1">
    <location>
        <begin position="1"/>
        <end position="25"/>
    </location>
</feature>
<accession>A0A6J4VI73</accession>
<sequence length="63" mass="6980">MLERRNHDPLATGVRPDRLPARDFPNNITTANIGSAMATSVLELDVIALLNQRAGWRKWPGQG</sequence>
<dbReference type="AlphaFoldDB" id="A0A6J4VI73"/>
<evidence type="ECO:0000313" key="2">
    <source>
        <dbReference type="EMBL" id="CAA9578892.1"/>
    </source>
</evidence>
<protein>
    <submittedName>
        <fullName evidence="2">Uncharacterized protein</fullName>
    </submittedName>
</protein>